<evidence type="ECO:0000256" key="9">
    <source>
        <dbReference type="ARBA" id="ARBA00023136"/>
    </source>
</evidence>
<dbReference type="GO" id="GO:0046872">
    <property type="term" value="F:metal ion binding"/>
    <property type="evidence" value="ECO:0007669"/>
    <property type="project" value="UniProtKB-KW"/>
</dbReference>
<sequence length="162" mass="17147">MRPRSWRLVWVVGGVAVAGLACALVLNAFRANVVFFVSPSQIAAQEIPVTRHFRLGGLVERGSLRRDGDGLTVHFVVTDTATEIAVIYHGVLPDLFREGSGVVAQGTLGGDGQFHADQVLAKHDEKYQPPEVSGALRRAQGGRQGLTTLHAAAGRTEGGTGP</sequence>
<evidence type="ECO:0000256" key="2">
    <source>
        <dbReference type="ARBA" id="ARBA00022617"/>
    </source>
</evidence>
<dbReference type="SUPFAM" id="SSF82093">
    <property type="entry name" value="Heme chaperone CcmE"/>
    <property type="match status" value="1"/>
</dbReference>
<dbReference type="OrthoDB" id="9793584at2"/>
<dbReference type="PROSITE" id="PS51257">
    <property type="entry name" value="PROKAR_LIPOPROTEIN"/>
    <property type="match status" value="1"/>
</dbReference>
<dbReference type="Pfam" id="PF03100">
    <property type="entry name" value="CcmE"/>
    <property type="match status" value="1"/>
</dbReference>
<evidence type="ECO:0000256" key="12">
    <source>
        <dbReference type="PIRSR" id="PIRSR604329-50"/>
    </source>
</evidence>
<feature type="region of interest" description="Disordered" evidence="13">
    <location>
        <begin position="141"/>
        <end position="162"/>
    </location>
</feature>
<dbReference type="InterPro" id="IPR012340">
    <property type="entry name" value="NA-bd_OB-fold"/>
</dbReference>
<keyword evidence="1 11" id="KW-1003">Cell membrane</keyword>
<feature type="topological domain" description="Periplasmic" evidence="11">
    <location>
        <begin position="29"/>
        <end position="162"/>
    </location>
</feature>
<dbReference type="GO" id="GO:0017003">
    <property type="term" value="P:protein-heme linkage"/>
    <property type="evidence" value="ECO:0007669"/>
    <property type="project" value="UniProtKB-UniRule"/>
</dbReference>
<dbReference type="PANTHER" id="PTHR34128">
    <property type="entry name" value="CYTOCHROME C-TYPE BIOGENESIS PROTEIN CCME HOMOLOG, MITOCHONDRIAL"/>
    <property type="match status" value="1"/>
</dbReference>
<dbReference type="EMBL" id="CP000272">
    <property type="protein sequence ID" value="ABE36280.1"/>
    <property type="molecule type" value="Genomic_DNA"/>
</dbReference>
<evidence type="ECO:0000256" key="5">
    <source>
        <dbReference type="ARBA" id="ARBA00022748"/>
    </source>
</evidence>
<keyword evidence="9 11" id="KW-0472">Membrane</keyword>
<dbReference type="NCBIfam" id="NF009731">
    <property type="entry name" value="PRK13254.1-5"/>
    <property type="match status" value="1"/>
</dbReference>
<dbReference type="FunFam" id="2.40.50.140:FF:000104">
    <property type="entry name" value="Cytochrome c-type biogenesis protein CcmE"/>
    <property type="match status" value="1"/>
</dbReference>
<organism evidence="14 15">
    <name type="scientific">Paraburkholderia xenovorans (strain LB400)</name>
    <dbReference type="NCBI Taxonomy" id="266265"/>
    <lineage>
        <taxon>Bacteria</taxon>
        <taxon>Pseudomonadati</taxon>
        <taxon>Pseudomonadota</taxon>
        <taxon>Betaproteobacteria</taxon>
        <taxon>Burkholderiales</taxon>
        <taxon>Burkholderiaceae</taxon>
        <taxon>Paraburkholderia</taxon>
    </lineage>
</organism>
<evidence type="ECO:0000256" key="8">
    <source>
        <dbReference type="ARBA" id="ARBA00023004"/>
    </source>
</evidence>
<evidence type="ECO:0000313" key="14">
    <source>
        <dbReference type="EMBL" id="ABE36280.1"/>
    </source>
</evidence>
<feature type="topological domain" description="Cytoplasmic" evidence="11">
    <location>
        <begin position="1"/>
        <end position="7"/>
    </location>
</feature>
<dbReference type="PANTHER" id="PTHR34128:SF2">
    <property type="entry name" value="CYTOCHROME C-TYPE BIOGENESIS PROTEIN CCME HOMOLOG, MITOCHONDRIAL"/>
    <property type="match status" value="1"/>
</dbReference>
<evidence type="ECO:0000256" key="11">
    <source>
        <dbReference type="HAMAP-Rule" id="MF_01959"/>
    </source>
</evidence>
<dbReference type="HAMAP" id="MF_01959">
    <property type="entry name" value="CcmE"/>
    <property type="match status" value="1"/>
</dbReference>
<proteinExistence type="inferred from homology"/>
<keyword evidence="11" id="KW-0997">Cell inner membrane</keyword>
<keyword evidence="5 11" id="KW-0201">Cytochrome c-type biogenesis</keyword>
<dbReference type="InterPro" id="IPR004329">
    <property type="entry name" value="CcmE"/>
</dbReference>
<keyword evidence="7 11" id="KW-1133">Transmembrane helix</keyword>
<evidence type="ECO:0000256" key="13">
    <source>
        <dbReference type="SAM" id="MobiDB-lite"/>
    </source>
</evidence>
<keyword evidence="8 11" id="KW-0408">Iron</keyword>
<evidence type="ECO:0000256" key="10">
    <source>
        <dbReference type="ARBA" id="ARBA00056663"/>
    </source>
</evidence>
<accession>Q13I09</accession>
<comment type="function">
    <text evidence="10 11">Heme chaperone required for the biogenesis of c-type cytochromes. Transiently binds heme delivered by CcmC and transfers the heme to apo-cytochromes in a process facilitated by CcmF and CcmH.</text>
</comment>
<dbReference type="GO" id="GO:0017004">
    <property type="term" value="P:cytochrome complex assembly"/>
    <property type="evidence" value="ECO:0007669"/>
    <property type="project" value="UniProtKB-KW"/>
</dbReference>
<keyword evidence="6 11" id="KW-0735">Signal-anchor</keyword>
<evidence type="ECO:0000256" key="6">
    <source>
        <dbReference type="ARBA" id="ARBA00022968"/>
    </source>
</evidence>
<dbReference type="STRING" id="266265.Bxe_C0373"/>
<reference evidence="14 15" key="1">
    <citation type="journal article" date="2006" name="Proc. Natl. Acad. Sci. U.S.A.">
        <title>Burkholderia xenovorans LB400 harbors a multi-replicon, 9.73-Mbp genome shaped for versatility.</title>
        <authorList>
            <person name="Chain P.S."/>
            <person name="Denef V.J."/>
            <person name="Konstantinidis K.T."/>
            <person name="Vergez L.M."/>
            <person name="Agullo L."/>
            <person name="Reyes V.L."/>
            <person name="Hauser L."/>
            <person name="Cordova M."/>
            <person name="Gomez L."/>
            <person name="Gonzalez M."/>
            <person name="Land M."/>
            <person name="Lao V."/>
            <person name="Larimer F."/>
            <person name="LiPuma J.J."/>
            <person name="Mahenthiralingam E."/>
            <person name="Malfatti S.A."/>
            <person name="Marx C.J."/>
            <person name="Parnell J.J."/>
            <person name="Ramette A."/>
            <person name="Richardson P."/>
            <person name="Seeger M."/>
            <person name="Smith D."/>
            <person name="Spilker T."/>
            <person name="Sul W.J."/>
            <person name="Tsoi T.V."/>
            <person name="Ulrich L.E."/>
            <person name="Zhulin I.B."/>
            <person name="Tiedje J.M."/>
        </authorList>
    </citation>
    <scope>NUCLEOTIDE SEQUENCE [LARGE SCALE GENOMIC DNA]</scope>
    <source>
        <strain evidence="14 15">LB400</strain>
    </source>
</reference>
<dbReference type="NCBIfam" id="NF009729">
    <property type="entry name" value="PRK13254.1-3"/>
    <property type="match status" value="1"/>
</dbReference>
<dbReference type="GO" id="GO:0005886">
    <property type="term" value="C:plasma membrane"/>
    <property type="evidence" value="ECO:0007669"/>
    <property type="project" value="UniProtKB-SubCell"/>
</dbReference>
<dbReference type="AlphaFoldDB" id="Q13I09"/>
<evidence type="ECO:0000256" key="1">
    <source>
        <dbReference type="ARBA" id="ARBA00022475"/>
    </source>
</evidence>
<dbReference type="KEGG" id="bxe:Bxe_C0373"/>
<evidence type="ECO:0000256" key="3">
    <source>
        <dbReference type="ARBA" id="ARBA00022692"/>
    </source>
</evidence>
<dbReference type="RefSeq" id="WP_011493540.1">
    <property type="nucleotide sequence ID" value="NC_007953.1"/>
</dbReference>
<feature type="binding site" description="axial binding residue" evidence="11 12">
    <location>
        <position position="127"/>
    </location>
    <ligand>
        <name>heme</name>
        <dbReference type="ChEBI" id="CHEBI:30413"/>
    </ligand>
    <ligandPart>
        <name>Fe</name>
        <dbReference type="ChEBI" id="CHEBI:18248"/>
    </ligandPart>
</feature>
<keyword evidence="3 11" id="KW-0812">Transmembrane</keyword>
<evidence type="ECO:0000256" key="4">
    <source>
        <dbReference type="ARBA" id="ARBA00022723"/>
    </source>
</evidence>
<dbReference type="Gene3D" id="2.40.50.140">
    <property type="entry name" value="Nucleic acid-binding proteins"/>
    <property type="match status" value="1"/>
</dbReference>
<dbReference type="InterPro" id="IPR036127">
    <property type="entry name" value="CcmE-like_sf"/>
</dbReference>
<dbReference type="KEGG" id="bxb:DR64_8067"/>
<comment type="subcellular location">
    <subcellularLocation>
        <location evidence="11">Cell inner membrane</location>
        <topology evidence="11">Single-pass type II membrane protein</topology>
        <orientation evidence="11">Periplasmic side</orientation>
    </subcellularLocation>
</comment>
<dbReference type="eggNOG" id="COG2332">
    <property type="taxonomic scope" value="Bacteria"/>
</dbReference>
<name>Q13I09_PARXL</name>
<dbReference type="NCBIfam" id="NF009727">
    <property type="entry name" value="PRK13254.1-1"/>
    <property type="match status" value="1"/>
</dbReference>
<feature type="binding site" description="covalent" evidence="11 12">
    <location>
        <position position="123"/>
    </location>
    <ligand>
        <name>heme</name>
        <dbReference type="ChEBI" id="CHEBI:30413"/>
    </ligand>
</feature>
<keyword evidence="15" id="KW-1185">Reference proteome</keyword>
<keyword evidence="2 11" id="KW-0349">Heme</keyword>
<evidence type="ECO:0000313" key="15">
    <source>
        <dbReference type="Proteomes" id="UP000001817"/>
    </source>
</evidence>
<comment type="similarity">
    <text evidence="11">Belongs to the CcmE/CycJ family.</text>
</comment>
<dbReference type="GO" id="GO:0020037">
    <property type="term" value="F:heme binding"/>
    <property type="evidence" value="ECO:0007669"/>
    <property type="project" value="InterPro"/>
</dbReference>
<evidence type="ECO:0000256" key="7">
    <source>
        <dbReference type="ARBA" id="ARBA00022989"/>
    </source>
</evidence>
<dbReference type="Proteomes" id="UP000001817">
    <property type="component" value="Chromosome 3"/>
</dbReference>
<gene>
    <name evidence="11" type="primary">ccmE</name>
    <name evidence="11" type="synonym">cycJ</name>
    <name evidence="14" type="ORF">Bxe_C0373</name>
</gene>
<keyword evidence="4 11" id="KW-0479">Metal-binding</keyword>
<dbReference type="PATRIC" id="fig|266265.5.peg.8143"/>
<protein>
    <recommendedName>
        <fullName evidence="11">Cytochrome c-type biogenesis protein CcmE</fullName>
    </recommendedName>
    <alternativeName>
        <fullName evidence="11">Cytochrome c maturation protein E</fullName>
    </alternativeName>
    <alternativeName>
        <fullName evidence="11">Heme chaperone CcmE</fullName>
    </alternativeName>
</protein>